<dbReference type="Gene3D" id="2.20.20.20">
    <property type="entry name" value="Baseplate structural protein gp11, C-terminal domain"/>
    <property type="match status" value="1"/>
</dbReference>
<reference evidence="1 2" key="1">
    <citation type="submission" date="2018-02" db="EMBL/GenBank/DDBJ databases">
        <title>Full genome sequencing of a novel polyvalent bacteriophage as one of T4-Family member.</title>
        <authorList>
            <person name="Kawasaki T."/>
            <person name="Saad A.M."/>
            <person name="Yamada T."/>
        </authorList>
    </citation>
    <scope>NUCLEOTIDE SEQUENCE [LARGE SCALE GENOMIC DNA]</scope>
    <source>
        <strain evidence="1 2">EcS1</strain>
    </source>
</reference>
<evidence type="ECO:0000313" key="1">
    <source>
        <dbReference type="EMBL" id="BBC78226.1"/>
    </source>
</evidence>
<evidence type="ECO:0000313" key="2">
    <source>
        <dbReference type="Proteomes" id="UP000250157"/>
    </source>
</evidence>
<dbReference type="SUPFAM" id="SSF56558">
    <property type="entry name" value="Baseplate structural protein gp11"/>
    <property type="match status" value="1"/>
</dbReference>
<dbReference type="EMBL" id="LC371242">
    <property type="protein sequence ID" value="BBC78226.1"/>
    <property type="molecule type" value="Genomic_DNA"/>
</dbReference>
<dbReference type="Gene3D" id="3.90.1160.10">
    <property type="entry name" value="Baseplate structural protein gp11, finger domain"/>
    <property type="match status" value="1"/>
</dbReference>
<dbReference type="InterPro" id="IPR036214">
    <property type="entry name" value="Gp11_sf"/>
</dbReference>
<dbReference type="InterPro" id="IPR015982">
    <property type="entry name" value="Baseplate_struct_Gp11_N_sf"/>
</dbReference>
<dbReference type="InterPro" id="IPR014791">
    <property type="entry name" value="Baseplate_struct_Gp11"/>
</dbReference>
<dbReference type="Pfam" id="PF08677">
    <property type="entry name" value="GP11"/>
    <property type="match status" value="1"/>
</dbReference>
<dbReference type="Proteomes" id="UP000250157">
    <property type="component" value="Segment"/>
</dbReference>
<dbReference type="Gene3D" id="1.10.286.30">
    <property type="entry name" value="Baseplate structural protein GP11, N-terminal domain"/>
    <property type="match status" value="1"/>
</dbReference>
<keyword evidence="2" id="KW-1185">Reference proteome</keyword>
<name>A0A2Z5ZCM4_9CAUD</name>
<sequence>MIKSKIITKAGVYSRDADHIEFRQDLTKPAVVAGNNKFGDVTVSQLSSGFDFPTVQSAINDLQYRCEVPVNGVVMNTSGVIPTFLQQNDQWKITGEIKPTASSSTTGDAVMIYFLGFPVMVSVGDQPVKIASEIQKVLNEASINLKAISTAAIDATDTTIINVKYLDYQHHVFEPLELQGALATQTTVVLPQAGYGTWEQMGTQSVTLAGGSANGTPFTMYYFKRTA</sequence>
<dbReference type="InterPro" id="IPR015976">
    <property type="entry name" value="Phage_T4_Gp11_C"/>
</dbReference>
<organism evidence="1 2">
    <name type="scientific">Escherichia phage EcS1</name>
    <dbReference type="NCBI Taxonomy" id="2083276"/>
    <lineage>
        <taxon>Viruses</taxon>
        <taxon>Duplodnaviria</taxon>
        <taxon>Heunggongvirae</taxon>
        <taxon>Uroviricota</taxon>
        <taxon>Caudoviricetes</taxon>
        <taxon>Pantevenvirales</taxon>
        <taxon>Straboviridae</taxon>
        <taxon>Tevenvirinae</taxon>
        <taxon>Kagamiyamavirus</taxon>
        <taxon>Kagamiyamavirus ecs1</taxon>
    </lineage>
</organism>
<protein>
    <submittedName>
        <fullName evidence="1">Baseplate wedge subunit and tail pin</fullName>
    </submittedName>
</protein>
<dbReference type="KEGG" id="vg:65108365"/>
<accession>A0A2Z5ZCM4</accession>
<dbReference type="GeneID" id="65108365"/>
<dbReference type="InterPro" id="IPR043180">
    <property type="entry name" value="Baseplate_struct_Gp11_C"/>
</dbReference>
<proteinExistence type="predicted"/>
<dbReference type="RefSeq" id="YP_010090873.1">
    <property type="nucleotide sequence ID" value="NC_055721.1"/>
</dbReference>